<organism evidence="1">
    <name type="scientific">marine sediment metagenome</name>
    <dbReference type="NCBI Taxonomy" id="412755"/>
    <lineage>
        <taxon>unclassified sequences</taxon>
        <taxon>metagenomes</taxon>
        <taxon>ecological metagenomes</taxon>
    </lineage>
</organism>
<gene>
    <name evidence="1" type="ORF">S03H2_25352</name>
</gene>
<reference evidence="1" key="1">
    <citation type="journal article" date="2014" name="Front. Microbiol.">
        <title>High frequency of phylogenetically diverse reductive dehalogenase-homologous genes in deep subseafloor sedimentary metagenomes.</title>
        <authorList>
            <person name="Kawai M."/>
            <person name="Futagami T."/>
            <person name="Toyoda A."/>
            <person name="Takaki Y."/>
            <person name="Nishi S."/>
            <person name="Hori S."/>
            <person name="Arai W."/>
            <person name="Tsubouchi T."/>
            <person name="Morono Y."/>
            <person name="Uchiyama I."/>
            <person name="Ito T."/>
            <person name="Fujiyama A."/>
            <person name="Inagaki F."/>
            <person name="Takami H."/>
        </authorList>
    </citation>
    <scope>NUCLEOTIDE SEQUENCE</scope>
    <source>
        <strain evidence="1">Expedition CK06-06</strain>
    </source>
</reference>
<sequence>MLNVRIDPIAASMCGNQFALRVVAWIHTALSHAAGDYQRFRLGPTEAGFELA</sequence>
<accession>X1FI58</accession>
<evidence type="ECO:0000313" key="1">
    <source>
        <dbReference type="EMBL" id="GAH32215.1"/>
    </source>
</evidence>
<dbReference type="AlphaFoldDB" id="X1FI58"/>
<protein>
    <submittedName>
        <fullName evidence="1">Uncharacterized protein</fullName>
    </submittedName>
</protein>
<name>X1FI58_9ZZZZ</name>
<comment type="caution">
    <text evidence="1">The sequence shown here is derived from an EMBL/GenBank/DDBJ whole genome shotgun (WGS) entry which is preliminary data.</text>
</comment>
<proteinExistence type="predicted"/>
<dbReference type="EMBL" id="BARU01014330">
    <property type="protein sequence ID" value="GAH32215.1"/>
    <property type="molecule type" value="Genomic_DNA"/>
</dbReference>